<dbReference type="InterPro" id="IPR029044">
    <property type="entry name" value="Nucleotide-diphossugar_trans"/>
</dbReference>
<dbReference type="EMBL" id="FXAU01000008">
    <property type="protein sequence ID" value="SMG48449.1"/>
    <property type="molecule type" value="Genomic_DNA"/>
</dbReference>
<reference evidence="1 2" key="1">
    <citation type="submission" date="2017-04" db="EMBL/GenBank/DDBJ databases">
        <authorList>
            <person name="Afonso C.L."/>
            <person name="Miller P.J."/>
            <person name="Scott M.A."/>
            <person name="Spackman E."/>
            <person name="Goraichik I."/>
            <person name="Dimitrov K.M."/>
            <person name="Suarez D.L."/>
            <person name="Swayne D.E."/>
        </authorList>
    </citation>
    <scope>NUCLEOTIDE SEQUENCE [LARGE SCALE GENOMIC DNA]</scope>
    <source>
        <strain evidence="1 2">DSM 22418</strain>
    </source>
</reference>
<sequence length="254" mass="29085">MLSVVVPCFNHGRFLESTVQSVLDSTWTDLEIIIVDDGSKDDSREVGEALAARYGNVHYFYQENGGPSRARNHGIEKAKGTYILPLDADDLISPNYLEEAIAVLENNPTVKVVYAEAEKFGAVTRHWHLKPFSLRALALDNMIYVSAVFRKADWIRMGGYATDPRCVREDWEFWIKLLKDGGQVVKLPFVGFYYRIHTDSRRKSMTKAKKRAEISYLNSHHAEFFKRELKGPLRVNRSWSRPYNIALGMLGLLK</sequence>
<keyword evidence="1" id="KW-0808">Transferase</keyword>
<dbReference type="InterPro" id="IPR001173">
    <property type="entry name" value="Glyco_trans_2-like"/>
</dbReference>
<dbReference type="Pfam" id="PF00535">
    <property type="entry name" value="Glycos_transf_2"/>
    <property type="match status" value="1"/>
</dbReference>
<dbReference type="PANTHER" id="PTHR43685:SF2">
    <property type="entry name" value="GLYCOSYLTRANSFERASE 2-LIKE DOMAIN-CONTAINING PROTEIN"/>
    <property type="match status" value="1"/>
</dbReference>
<evidence type="ECO:0000313" key="2">
    <source>
        <dbReference type="Proteomes" id="UP000192980"/>
    </source>
</evidence>
<accession>A0A1X7L5T9</accession>
<evidence type="ECO:0000313" key="1">
    <source>
        <dbReference type="EMBL" id="SMG48449.1"/>
    </source>
</evidence>
<gene>
    <name evidence="1" type="ORF">SAMN05660862_3539</name>
</gene>
<dbReference type="Proteomes" id="UP000192980">
    <property type="component" value="Unassembled WGS sequence"/>
</dbReference>
<dbReference type="RefSeq" id="WP_085474234.1">
    <property type="nucleotide sequence ID" value="NZ_CP038029.1"/>
</dbReference>
<proteinExistence type="predicted"/>
<dbReference type="SUPFAM" id="SSF53448">
    <property type="entry name" value="Nucleotide-diphospho-sugar transferases"/>
    <property type="match status" value="1"/>
</dbReference>
<dbReference type="STRING" id="561061.SAMN05660862_3539"/>
<organism evidence="1 2">
    <name type="scientific">Sphingobacterium psychroaquaticum</name>
    <dbReference type="NCBI Taxonomy" id="561061"/>
    <lineage>
        <taxon>Bacteria</taxon>
        <taxon>Pseudomonadati</taxon>
        <taxon>Bacteroidota</taxon>
        <taxon>Sphingobacteriia</taxon>
        <taxon>Sphingobacteriales</taxon>
        <taxon>Sphingobacteriaceae</taxon>
        <taxon>Sphingobacterium</taxon>
    </lineage>
</organism>
<dbReference type="GO" id="GO:0016740">
    <property type="term" value="F:transferase activity"/>
    <property type="evidence" value="ECO:0007669"/>
    <property type="project" value="UniProtKB-KW"/>
</dbReference>
<dbReference type="Gene3D" id="3.90.550.10">
    <property type="entry name" value="Spore Coat Polysaccharide Biosynthesis Protein SpsA, Chain A"/>
    <property type="match status" value="1"/>
</dbReference>
<protein>
    <submittedName>
        <fullName evidence="1">Glycosyltransferase involved in cell wall bisynthesis</fullName>
    </submittedName>
</protein>
<name>A0A1X7L5T9_9SPHI</name>
<dbReference type="PANTHER" id="PTHR43685">
    <property type="entry name" value="GLYCOSYLTRANSFERASE"/>
    <property type="match status" value="1"/>
</dbReference>
<dbReference type="AlphaFoldDB" id="A0A1X7L5T9"/>
<dbReference type="OrthoDB" id="927791at2"/>
<dbReference type="InterPro" id="IPR050834">
    <property type="entry name" value="Glycosyltransf_2"/>
</dbReference>
<keyword evidence="2" id="KW-1185">Reference proteome</keyword>